<keyword evidence="17" id="KW-1185">Reference proteome</keyword>
<evidence type="ECO:0000256" key="3">
    <source>
        <dbReference type="ARBA" id="ARBA00004651"/>
    </source>
</evidence>
<evidence type="ECO:0000256" key="13">
    <source>
        <dbReference type="SAM" id="MobiDB-lite"/>
    </source>
</evidence>
<dbReference type="AlphaFoldDB" id="A0A3R7JM70"/>
<dbReference type="InterPro" id="IPR011012">
    <property type="entry name" value="Longin-like_dom_sf"/>
</dbReference>
<dbReference type="Pfam" id="PF04099">
    <property type="entry name" value="Sybindin"/>
    <property type="match status" value="1"/>
</dbReference>
<evidence type="ECO:0000256" key="10">
    <source>
        <dbReference type="ARBA" id="ARBA00022989"/>
    </source>
</evidence>
<proteinExistence type="inferred from homology"/>
<dbReference type="GO" id="GO:0030008">
    <property type="term" value="C:TRAPP complex"/>
    <property type="evidence" value="ECO:0007669"/>
    <property type="project" value="InterPro"/>
</dbReference>
<dbReference type="GO" id="GO:0048193">
    <property type="term" value="P:Golgi vesicle transport"/>
    <property type="evidence" value="ECO:0007669"/>
    <property type="project" value="UniProtKB-ARBA"/>
</dbReference>
<reference evidence="16 17" key="1">
    <citation type="submission" date="2018-08" db="EMBL/GenBank/DDBJ databases">
        <title>Draft genome sequences of two Aspergillus turcosus clinical strains isolated from bronchoalveolar lavage fluid: one azole-susceptible and the other azole-resistant.</title>
        <authorList>
            <person name="Parent-Michaud M."/>
            <person name="Dufresne P.J."/>
            <person name="Fournier E."/>
            <person name="Martineau C."/>
            <person name="Moreira S."/>
            <person name="Perkins V."/>
            <person name="De Repentigny L."/>
            <person name="Dufresne S.F."/>
        </authorList>
    </citation>
    <scope>NUCLEOTIDE SEQUENCE [LARGE SCALE GENOMIC DNA]</scope>
    <source>
        <strain evidence="16">HMR AF 1038</strain>
    </source>
</reference>
<feature type="transmembrane region" description="Helical" evidence="14">
    <location>
        <begin position="16"/>
        <end position="39"/>
    </location>
</feature>
<organism evidence="16 17">
    <name type="scientific">Aspergillus turcosus</name>
    <dbReference type="NCBI Taxonomy" id="1245748"/>
    <lineage>
        <taxon>Eukaryota</taxon>
        <taxon>Fungi</taxon>
        <taxon>Dikarya</taxon>
        <taxon>Ascomycota</taxon>
        <taxon>Pezizomycotina</taxon>
        <taxon>Eurotiomycetes</taxon>
        <taxon>Eurotiomycetidae</taxon>
        <taxon>Eurotiales</taxon>
        <taxon>Aspergillaceae</taxon>
        <taxon>Aspergillus</taxon>
        <taxon>Aspergillus subgen. Fumigati</taxon>
    </lineage>
</organism>
<evidence type="ECO:0000256" key="8">
    <source>
        <dbReference type="ARBA" id="ARBA00022824"/>
    </source>
</evidence>
<feature type="compositionally biased region" description="Polar residues" evidence="13">
    <location>
        <begin position="460"/>
        <end position="477"/>
    </location>
</feature>
<evidence type="ECO:0000256" key="6">
    <source>
        <dbReference type="ARBA" id="ARBA00022475"/>
    </source>
</evidence>
<keyword evidence="12 14" id="KW-0472">Membrane</keyword>
<evidence type="ECO:0000256" key="14">
    <source>
        <dbReference type="SAM" id="Phobius"/>
    </source>
</evidence>
<feature type="transmembrane region" description="Helical" evidence="14">
    <location>
        <begin position="623"/>
        <end position="648"/>
    </location>
</feature>
<feature type="transmembrane region" description="Helical" evidence="14">
    <location>
        <begin position="243"/>
        <end position="267"/>
    </location>
</feature>
<dbReference type="SMART" id="SM01399">
    <property type="entry name" value="Sybindin"/>
    <property type="match status" value="1"/>
</dbReference>
<comment type="similarity">
    <text evidence="4">Belongs to the CitM (TC 2.A.11) transporter family.</text>
</comment>
<dbReference type="Proteomes" id="UP000215289">
    <property type="component" value="Unassembled WGS sequence"/>
</dbReference>
<evidence type="ECO:0000256" key="1">
    <source>
        <dbReference type="ARBA" id="ARBA00004240"/>
    </source>
</evidence>
<dbReference type="Pfam" id="PF03600">
    <property type="entry name" value="CitMHS"/>
    <property type="match status" value="1"/>
</dbReference>
<feature type="transmembrane region" description="Helical" evidence="14">
    <location>
        <begin position="581"/>
        <end position="603"/>
    </location>
</feature>
<dbReference type="CDD" id="cd14856">
    <property type="entry name" value="TRAPPC4_synbindin"/>
    <property type="match status" value="1"/>
</dbReference>
<dbReference type="Gene3D" id="3.30.450.70">
    <property type="match status" value="1"/>
</dbReference>
<feature type="region of interest" description="Disordered" evidence="13">
    <location>
        <begin position="286"/>
        <end position="308"/>
    </location>
</feature>
<feature type="region of interest" description="Disordered" evidence="13">
    <location>
        <begin position="796"/>
        <end position="819"/>
    </location>
</feature>
<dbReference type="GO" id="GO:0005886">
    <property type="term" value="C:plasma membrane"/>
    <property type="evidence" value="ECO:0007669"/>
    <property type="project" value="UniProtKB-SubCell"/>
</dbReference>
<dbReference type="GO" id="GO:0015105">
    <property type="term" value="F:arsenite transmembrane transporter activity"/>
    <property type="evidence" value="ECO:0007669"/>
    <property type="project" value="InterPro"/>
</dbReference>
<comment type="subcellular location">
    <subcellularLocation>
        <location evidence="3">Cell membrane</location>
        <topology evidence="3">Multi-pass membrane protein</topology>
    </subcellularLocation>
    <subcellularLocation>
        <location evidence="1">Endoplasmic reticulum</location>
    </subcellularLocation>
    <subcellularLocation>
        <location evidence="2">Golgi apparatus</location>
    </subcellularLocation>
</comment>
<evidence type="ECO:0000256" key="2">
    <source>
        <dbReference type="ARBA" id="ARBA00004555"/>
    </source>
</evidence>
<keyword evidence="11" id="KW-0333">Golgi apparatus</keyword>
<dbReference type="OrthoDB" id="442352at2759"/>
<feature type="transmembrane region" description="Helical" evidence="14">
    <location>
        <begin position="84"/>
        <end position="105"/>
    </location>
</feature>
<feature type="transmembrane region" description="Helical" evidence="14">
    <location>
        <begin position="669"/>
        <end position="698"/>
    </location>
</feature>
<feature type="region of interest" description="Disordered" evidence="13">
    <location>
        <begin position="423"/>
        <end position="477"/>
    </location>
</feature>
<protein>
    <recommendedName>
        <fullName evidence="15">Citrate transporter-like domain-containing protein</fullName>
    </recommendedName>
</protein>
<feature type="domain" description="Citrate transporter-like" evidence="15">
    <location>
        <begin position="123"/>
        <end position="370"/>
    </location>
</feature>
<keyword evidence="8" id="KW-0256">Endoplasmic reticulum</keyword>
<feature type="transmembrane region" description="Helical" evidence="14">
    <location>
        <begin position="718"/>
        <end position="738"/>
    </location>
</feature>
<evidence type="ECO:0000259" key="15">
    <source>
        <dbReference type="Pfam" id="PF03600"/>
    </source>
</evidence>
<sequence length="905" mass="99729">MAEDLDTSKIKNWRSIVTLIVFIITNTIVLFPFPIPIYVPRPFSNAVLGVLSKLRIIPPRKNGFQPDDQEDHNGKLKPYVRINLPLNFVTAPLIADLFLLAILAIGREEVRGGTLGADNIKPIDIMAFFLSLAYIAISIDASGLIRYLAFKVLQKGGKVGHRLFFYLYAFFFGLGSFIGNDPIILSGTAFLAYMTRVSSNIVHPRAWIHSQFAIANIASAILVSSNPTNLVLAGAFQVKFIEYTANMIVPVVVTAIVLFPFLLYIIFADESLIPLSIKMHELTEEEREKKPVNPNIPHARGRADEQEDLADDEQKLSLEEIMNPFLDKGGAAFGALIMAATLITLLALNASSQNGHEHPVFWVTVPAAVVMLCWDLAFGWYHRRETREIARKGREEIELARAERALRDEEAMRAPHIAEAYEFTESTEARLQRQPHTEPCTGEGNTADVTSIRPPDRASTGFSSQMSDGQSQTLASPLESSISTLVPRDDRLQNGQLTTDAMSMLDEKQELSTSAPRELSGATSSLEMDVERRIFSEKVSHEVASGNGREPVTLVSLAADMYRWSQETFPTATAVVSHMPFALVPFSFAMFVLVQALVTKGWVPVFAHGWDHWVNKTGTVGAIGGMGFLSVILCNFAGTNIGTTILLSRVIQAWKQINDENGTFIGNRTFWATVYSMAIGVNYGAFSTAFSASLAGLLWRDILARKHIRVRSLDFARVNLPIIAISTAVGAVFSLIIINKAGGLIYQREFQPGLRKLSTNDYLVLAGTFHGVHAITRSITPKIPVSTPLPTTSASSSNVALSSPSGTSTPTPAAPAYSLPNPGVPVTGLESLETDKFRLTCFQTLTGTKFLLFTDPLMANIEVVMKKIYELYSDYVMKNPFYQLEMPVRCEAFDRHLGGWLRGRT</sequence>
<dbReference type="PANTHER" id="PTHR43302:SF5">
    <property type="entry name" value="TRANSPORTER ARSB-RELATED"/>
    <property type="match status" value="1"/>
</dbReference>
<accession>A0A3R7JM70</accession>
<dbReference type="PANTHER" id="PTHR43302">
    <property type="entry name" value="TRANSPORTER ARSB-RELATED"/>
    <property type="match status" value="1"/>
</dbReference>
<dbReference type="STRING" id="1245748.A0A3R7JM70"/>
<comment type="caution">
    <text evidence="16">The sequence shown here is derived from an EMBL/GenBank/DDBJ whole genome shotgun (WGS) entry which is preliminary data.</text>
</comment>
<dbReference type="GO" id="GO:0005794">
    <property type="term" value="C:Golgi apparatus"/>
    <property type="evidence" value="ECO:0007669"/>
    <property type="project" value="UniProtKB-SubCell"/>
</dbReference>
<evidence type="ECO:0000313" key="17">
    <source>
        <dbReference type="Proteomes" id="UP000215289"/>
    </source>
</evidence>
<dbReference type="Pfam" id="PF02040">
    <property type="entry name" value="ArsB"/>
    <property type="match status" value="1"/>
</dbReference>
<evidence type="ECO:0000256" key="9">
    <source>
        <dbReference type="ARBA" id="ARBA00022892"/>
    </source>
</evidence>
<keyword evidence="9" id="KW-0931">ER-Golgi transport</keyword>
<feature type="transmembrane region" description="Helical" evidence="14">
    <location>
        <begin position="125"/>
        <end position="145"/>
    </location>
</feature>
<evidence type="ECO:0000256" key="7">
    <source>
        <dbReference type="ARBA" id="ARBA00022692"/>
    </source>
</evidence>
<dbReference type="InterPro" id="IPR007233">
    <property type="entry name" value="TRAPPC"/>
</dbReference>
<dbReference type="EMBL" id="NIDN02000001">
    <property type="protein sequence ID" value="RLM02006.1"/>
    <property type="molecule type" value="Genomic_DNA"/>
</dbReference>
<evidence type="ECO:0000256" key="4">
    <source>
        <dbReference type="ARBA" id="ARBA00009843"/>
    </source>
</evidence>
<dbReference type="GO" id="GO:0005783">
    <property type="term" value="C:endoplasmic reticulum"/>
    <property type="evidence" value="ECO:0007669"/>
    <property type="project" value="UniProtKB-SubCell"/>
</dbReference>
<feature type="transmembrane region" description="Helical" evidence="14">
    <location>
        <begin position="165"/>
        <end position="194"/>
    </location>
</feature>
<keyword evidence="7 14" id="KW-0812">Transmembrane</keyword>
<dbReference type="InterPro" id="IPR004680">
    <property type="entry name" value="Cit_transptr-like_dom"/>
</dbReference>
<feature type="transmembrane region" description="Helical" evidence="14">
    <location>
        <begin position="360"/>
        <end position="381"/>
    </location>
</feature>
<keyword evidence="10 14" id="KW-1133">Transmembrane helix</keyword>
<evidence type="ECO:0000313" key="16">
    <source>
        <dbReference type="EMBL" id="RLM02006.1"/>
    </source>
</evidence>
<dbReference type="SUPFAM" id="SSF64356">
    <property type="entry name" value="SNARE-like"/>
    <property type="match status" value="1"/>
</dbReference>
<gene>
    <name evidence="16" type="ORF">CFD26_109102</name>
</gene>
<evidence type="ECO:0000256" key="5">
    <source>
        <dbReference type="ARBA" id="ARBA00022448"/>
    </source>
</evidence>
<name>A0A3R7JM70_9EURO</name>
<evidence type="ECO:0000256" key="12">
    <source>
        <dbReference type="ARBA" id="ARBA00023136"/>
    </source>
</evidence>
<feature type="transmembrane region" description="Helical" evidence="14">
    <location>
        <begin position="330"/>
        <end position="348"/>
    </location>
</feature>
<evidence type="ECO:0000256" key="11">
    <source>
        <dbReference type="ARBA" id="ARBA00023034"/>
    </source>
</evidence>
<keyword evidence="5" id="KW-0813">Transport</keyword>
<dbReference type="InterPro" id="IPR000802">
    <property type="entry name" value="Arsenical_pump_ArsB"/>
</dbReference>
<keyword evidence="6" id="KW-1003">Cell membrane</keyword>